<protein>
    <submittedName>
        <fullName evidence="1">Uncharacterized protein</fullName>
    </submittedName>
</protein>
<gene>
    <name evidence="1" type="ORF">S06H3_17156</name>
</gene>
<proteinExistence type="predicted"/>
<dbReference type="EMBL" id="BARV01008551">
    <property type="protein sequence ID" value="GAI05041.1"/>
    <property type="molecule type" value="Genomic_DNA"/>
</dbReference>
<organism evidence="1">
    <name type="scientific">marine sediment metagenome</name>
    <dbReference type="NCBI Taxonomy" id="412755"/>
    <lineage>
        <taxon>unclassified sequences</taxon>
        <taxon>metagenomes</taxon>
        <taxon>ecological metagenomes</taxon>
    </lineage>
</organism>
<reference evidence="1" key="1">
    <citation type="journal article" date="2014" name="Front. Microbiol.">
        <title>High frequency of phylogenetically diverse reductive dehalogenase-homologous genes in deep subseafloor sedimentary metagenomes.</title>
        <authorList>
            <person name="Kawai M."/>
            <person name="Futagami T."/>
            <person name="Toyoda A."/>
            <person name="Takaki Y."/>
            <person name="Nishi S."/>
            <person name="Hori S."/>
            <person name="Arai W."/>
            <person name="Tsubouchi T."/>
            <person name="Morono Y."/>
            <person name="Uchiyama I."/>
            <person name="Ito T."/>
            <person name="Fujiyama A."/>
            <person name="Inagaki F."/>
            <person name="Takami H."/>
        </authorList>
    </citation>
    <scope>NUCLEOTIDE SEQUENCE</scope>
    <source>
        <strain evidence="1">Expedition CK06-06</strain>
    </source>
</reference>
<dbReference type="AlphaFoldDB" id="X1LGU3"/>
<accession>X1LGU3</accession>
<comment type="caution">
    <text evidence="1">The sequence shown here is derived from an EMBL/GenBank/DDBJ whole genome shotgun (WGS) entry which is preliminary data.</text>
</comment>
<sequence length="40" mass="4992">LEFDPQQKKDIEGILKKENYSSFKFFKDQFKKYRFAEIEK</sequence>
<feature type="non-terminal residue" evidence="1">
    <location>
        <position position="1"/>
    </location>
</feature>
<name>X1LGU3_9ZZZZ</name>
<evidence type="ECO:0000313" key="1">
    <source>
        <dbReference type="EMBL" id="GAI05041.1"/>
    </source>
</evidence>